<dbReference type="InterPro" id="IPR017884">
    <property type="entry name" value="SANT_dom"/>
</dbReference>
<dbReference type="InterPro" id="IPR001005">
    <property type="entry name" value="SANT/Myb"/>
</dbReference>
<dbReference type="PROSITE" id="PS50090">
    <property type="entry name" value="MYB_LIKE"/>
    <property type="match status" value="1"/>
</dbReference>
<evidence type="ECO:0000259" key="4">
    <source>
        <dbReference type="PROSITE" id="PS51293"/>
    </source>
</evidence>
<dbReference type="InterPro" id="IPR050242">
    <property type="entry name" value="JAMM_MPN+_peptidase_M67A"/>
</dbReference>
<feature type="domain" description="MPN" evidence="3">
    <location>
        <begin position="567"/>
        <end position="695"/>
    </location>
</feature>
<feature type="compositionally biased region" description="Low complexity" evidence="1">
    <location>
        <begin position="73"/>
        <end position="87"/>
    </location>
</feature>
<feature type="compositionally biased region" description="Low complexity" evidence="1">
    <location>
        <begin position="473"/>
        <end position="497"/>
    </location>
</feature>
<dbReference type="Proteomes" id="UP001150538">
    <property type="component" value="Unassembled WGS sequence"/>
</dbReference>
<feature type="region of interest" description="Disordered" evidence="1">
    <location>
        <begin position="234"/>
        <end position="336"/>
    </location>
</feature>
<dbReference type="EMBL" id="JANBPU010000342">
    <property type="protein sequence ID" value="KAJ1912467.1"/>
    <property type="molecule type" value="Genomic_DNA"/>
</dbReference>
<feature type="compositionally biased region" description="Gly residues" evidence="1">
    <location>
        <begin position="278"/>
        <end position="295"/>
    </location>
</feature>
<proteinExistence type="predicted"/>
<dbReference type="PANTHER" id="PTHR10410">
    <property type="entry name" value="EUKARYOTIC TRANSLATION INITIATION FACTOR 3 -RELATED"/>
    <property type="match status" value="1"/>
</dbReference>
<dbReference type="InterPro" id="IPR017930">
    <property type="entry name" value="Myb_dom"/>
</dbReference>
<dbReference type="PROSITE" id="PS50249">
    <property type="entry name" value="MPN"/>
    <property type="match status" value="1"/>
</dbReference>
<feature type="compositionally biased region" description="Basic and acidic residues" evidence="1">
    <location>
        <begin position="698"/>
        <end position="725"/>
    </location>
</feature>
<evidence type="ECO:0000313" key="6">
    <source>
        <dbReference type="EMBL" id="KAJ1912467.1"/>
    </source>
</evidence>
<feature type="compositionally biased region" description="Basic and acidic residues" evidence="1">
    <location>
        <begin position="863"/>
        <end position="872"/>
    </location>
</feature>
<feature type="region of interest" description="Disordered" evidence="1">
    <location>
        <begin position="385"/>
        <end position="541"/>
    </location>
</feature>
<feature type="compositionally biased region" description="Basic and acidic residues" evidence="1">
    <location>
        <begin position="94"/>
        <end position="116"/>
    </location>
</feature>
<feature type="compositionally biased region" description="Basic and acidic residues" evidence="1">
    <location>
        <begin position="385"/>
        <end position="394"/>
    </location>
</feature>
<feature type="compositionally biased region" description="Acidic residues" evidence="1">
    <location>
        <begin position="255"/>
        <end position="269"/>
    </location>
</feature>
<accession>A0A9W7ZNQ4</accession>
<evidence type="ECO:0000259" key="5">
    <source>
        <dbReference type="PROSITE" id="PS51294"/>
    </source>
</evidence>
<evidence type="ECO:0000313" key="7">
    <source>
        <dbReference type="Proteomes" id="UP001150538"/>
    </source>
</evidence>
<reference evidence="6" key="1">
    <citation type="submission" date="2022-07" db="EMBL/GenBank/DDBJ databases">
        <title>Phylogenomic reconstructions and comparative analyses of Kickxellomycotina fungi.</title>
        <authorList>
            <person name="Reynolds N.K."/>
            <person name="Stajich J.E."/>
            <person name="Barry K."/>
            <person name="Grigoriev I.V."/>
            <person name="Crous P."/>
            <person name="Smith M.E."/>
        </authorList>
    </citation>
    <scope>NUCLEOTIDE SEQUENCE</scope>
    <source>
        <strain evidence="6">NBRC 100468</strain>
    </source>
</reference>
<feature type="region of interest" description="Disordered" evidence="1">
    <location>
        <begin position="1"/>
        <end position="201"/>
    </location>
</feature>
<dbReference type="SUPFAM" id="SSF46689">
    <property type="entry name" value="Homeodomain-like"/>
    <property type="match status" value="1"/>
</dbReference>
<feature type="compositionally biased region" description="Basic and acidic residues" evidence="1">
    <location>
        <begin position="425"/>
        <end position="465"/>
    </location>
</feature>
<feature type="domain" description="Myb-like" evidence="2">
    <location>
        <begin position="326"/>
        <end position="376"/>
    </location>
</feature>
<organism evidence="6 7">
    <name type="scientific">Mycoemilia scoparia</name>
    <dbReference type="NCBI Taxonomy" id="417184"/>
    <lineage>
        <taxon>Eukaryota</taxon>
        <taxon>Fungi</taxon>
        <taxon>Fungi incertae sedis</taxon>
        <taxon>Zoopagomycota</taxon>
        <taxon>Kickxellomycotina</taxon>
        <taxon>Kickxellomycetes</taxon>
        <taxon>Kickxellales</taxon>
        <taxon>Kickxellaceae</taxon>
        <taxon>Mycoemilia</taxon>
    </lineage>
</organism>
<protein>
    <recommendedName>
        <fullName evidence="8">Myb-like, SWIRM and MPN domain-containing protein 1</fullName>
    </recommendedName>
</protein>
<feature type="compositionally biased region" description="Basic residues" evidence="1">
    <location>
        <begin position="521"/>
        <end position="531"/>
    </location>
</feature>
<dbReference type="PROSITE" id="PS51294">
    <property type="entry name" value="HTH_MYB"/>
    <property type="match status" value="1"/>
</dbReference>
<dbReference type="AlphaFoldDB" id="A0A9W7ZNQ4"/>
<feature type="region of interest" description="Disordered" evidence="1">
    <location>
        <begin position="855"/>
        <end position="903"/>
    </location>
</feature>
<dbReference type="Pfam" id="PF00249">
    <property type="entry name" value="Myb_DNA-binding"/>
    <property type="match status" value="1"/>
</dbReference>
<dbReference type="Pfam" id="PF01398">
    <property type="entry name" value="JAB"/>
    <property type="match status" value="1"/>
</dbReference>
<dbReference type="CDD" id="cd00167">
    <property type="entry name" value="SANT"/>
    <property type="match status" value="1"/>
</dbReference>
<evidence type="ECO:0000256" key="1">
    <source>
        <dbReference type="SAM" id="MobiDB-lite"/>
    </source>
</evidence>
<name>A0A9W7ZNQ4_9FUNG</name>
<dbReference type="InterPro" id="IPR000555">
    <property type="entry name" value="JAMM/MPN+_dom"/>
</dbReference>
<dbReference type="InterPro" id="IPR037518">
    <property type="entry name" value="MPN"/>
</dbReference>
<dbReference type="Gene3D" id="1.10.10.60">
    <property type="entry name" value="Homeodomain-like"/>
    <property type="match status" value="1"/>
</dbReference>
<dbReference type="OrthoDB" id="118550at2759"/>
<evidence type="ECO:0000259" key="2">
    <source>
        <dbReference type="PROSITE" id="PS50090"/>
    </source>
</evidence>
<comment type="caution">
    <text evidence="6">The sequence shown here is derived from an EMBL/GenBank/DDBJ whole genome shotgun (WGS) entry which is preliminary data.</text>
</comment>
<dbReference type="Gene3D" id="3.40.140.10">
    <property type="entry name" value="Cytidine Deaminase, domain 2"/>
    <property type="match status" value="1"/>
</dbReference>
<feature type="compositionally biased region" description="Basic and acidic residues" evidence="1">
    <location>
        <begin position="880"/>
        <end position="896"/>
    </location>
</feature>
<dbReference type="SUPFAM" id="SSF102712">
    <property type="entry name" value="JAB1/MPN domain"/>
    <property type="match status" value="1"/>
</dbReference>
<gene>
    <name evidence="6" type="ORF">H4219_005590</name>
</gene>
<evidence type="ECO:0008006" key="8">
    <source>
        <dbReference type="Google" id="ProtNLM"/>
    </source>
</evidence>
<feature type="compositionally biased region" description="Acidic residues" evidence="1">
    <location>
        <begin position="43"/>
        <end position="52"/>
    </location>
</feature>
<dbReference type="PROSITE" id="PS51293">
    <property type="entry name" value="SANT"/>
    <property type="match status" value="1"/>
</dbReference>
<keyword evidence="7" id="KW-1185">Reference proteome</keyword>
<dbReference type="SMART" id="SM00717">
    <property type="entry name" value="SANT"/>
    <property type="match status" value="1"/>
</dbReference>
<feature type="domain" description="SANT" evidence="4">
    <location>
        <begin position="335"/>
        <end position="380"/>
    </location>
</feature>
<feature type="region of interest" description="Disordered" evidence="1">
    <location>
        <begin position="673"/>
        <end position="740"/>
    </location>
</feature>
<dbReference type="InterPro" id="IPR009057">
    <property type="entry name" value="Homeodomain-like_sf"/>
</dbReference>
<feature type="compositionally biased region" description="Polar residues" evidence="1">
    <location>
        <begin position="499"/>
        <end position="510"/>
    </location>
</feature>
<dbReference type="GO" id="GO:0008237">
    <property type="term" value="F:metallopeptidase activity"/>
    <property type="evidence" value="ECO:0007669"/>
    <property type="project" value="InterPro"/>
</dbReference>
<feature type="domain" description="HTH myb-type" evidence="5">
    <location>
        <begin position="336"/>
        <end position="380"/>
    </location>
</feature>
<sequence>MPTPIRKAAAKSDGGESATPVSERRSSRRMKSSNQPPKYTENDNSEIDEINDCDSGAAATVIGGEEHQQSPTNSSSSNNVNNNNNNNTRKRKSRSIESQEHEKDQVQQKEKEHETSDTNNAEDDIKPSKRTKHSKNNNNNGNADREKKKRRKSKKDTIPALTLAINMSECDKPDEKSTTPVTGGDGDAVQQTMMSAQEEEDLSSALIAKMLAEEQSAYGQMMMGDYGEDYYEDYTESKNKSSSSRSRTRKRGGSGDDDFDKSSDVDDDWYPNGKPKRSGGGGRKSMGGGASGGGSSKNSKKSQNDNESIRSPNKKSAPAKTEPIPDGQYRSGGYNDDEEQLFLEGLELYGRDWNAISKHIKTRDSKSIRSHAQKHFIKMFRDKIPLPEKVKESGEGYTLSGRPLDPNSAAARPYLQYVMNLGPPKPKEEKKSAGNKDSGGNDKDSKLDGDGSNEKESVDTEEKSSTQEPKTPKTSTNKKQQQQQSQQQQKNGSNKTGSEPKSPTKVNNLSPPIRTEYAINRPKRSSARPKSRGLNQSHHDPHSLVKCAAFSGIPGSTDIPDSQPFKLQVHTNAQLQMDFHAHLVQTEIIGLLGGRWDTSSRTLEVIKAYPCQALATQDDHLNVEMDPESELKVRQNIGNENLRVVGWYHSHPTFMPDPSFIDIENQLAYQTLFQGGDSDNNGNEKETENDKEENGDEANEKKSSKDKEEGAADVRDNEDGEKVELDGDQELPSKTTSTKTNMTAPFVGAIVGPFDPNLPRSVSAMNWFYVTTTDSKNSGDAGEPRRLALDIKEDSELPKDEADRLLELLNNYRNSPHRWVFKEAWKPSSTELRLTKMLVSLGYRMPWIRNNVNGNAEEESVNGDDKKISEDKVQDEDGDKGDQGDAVTKEKEDSLEKTATTAAAAADTNNTVVSSIDMIGNDYLLSQLRKELESW</sequence>
<evidence type="ECO:0000259" key="3">
    <source>
        <dbReference type="PROSITE" id="PS50249"/>
    </source>
</evidence>